<dbReference type="PANTHER" id="PTHR42940">
    <property type="entry name" value="ALCOHOL DEHYDROGENASE 1-RELATED"/>
    <property type="match status" value="1"/>
</dbReference>
<name>A0A317VDL7_9EURO</name>
<dbReference type="GO" id="GO:0005737">
    <property type="term" value="C:cytoplasm"/>
    <property type="evidence" value="ECO:0007669"/>
    <property type="project" value="TreeGrafter"/>
</dbReference>
<dbReference type="AlphaFoldDB" id="A0A317VDL7"/>
<keyword evidence="4" id="KW-0560">Oxidoreductase</keyword>
<sequence length="127" mass="13778">MVQADTVNGVCSTTTIPTMQWAQLFSKQGSTISYTQIPVRSISPDEILVQIRYLGVCHSDLHAWKGAWPVETKETLVGGHEGAGVVVARGDNVNRVSVGDQVGVPVILVLETFHPQLTPILRCLVDQ</sequence>
<proteinExistence type="predicted"/>
<dbReference type="PROSITE" id="PS00059">
    <property type="entry name" value="ADH_ZINC"/>
    <property type="match status" value="1"/>
</dbReference>
<evidence type="ECO:0000256" key="3">
    <source>
        <dbReference type="ARBA" id="ARBA00022833"/>
    </source>
</evidence>
<dbReference type="RefSeq" id="XP_025463237.1">
    <property type="nucleotide sequence ID" value="XM_025608577.1"/>
</dbReference>
<dbReference type="STRING" id="1450535.A0A317VDL7"/>
<dbReference type="OrthoDB" id="256333at2759"/>
<dbReference type="GO" id="GO:0008270">
    <property type="term" value="F:zinc ion binding"/>
    <property type="evidence" value="ECO:0007669"/>
    <property type="project" value="InterPro"/>
</dbReference>
<dbReference type="PANTHER" id="PTHR42940:SF3">
    <property type="entry name" value="ALCOHOL DEHYDROGENASE 1-RELATED"/>
    <property type="match status" value="1"/>
</dbReference>
<keyword evidence="5" id="KW-0520">NAD</keyword>
<feature type="domain" description="Alcohol dehydrogenase-like N-terminal" evidence="6">
    <location>
        <begin position="44"/>
        <end position="107"/>
    </location>
</feature>
<evidence type="ECO:0000313" key="8">
    <source>
        <dbReference type="Proteomes" id="UP000246702"/>
    </source>
</evidence>
<dbReference type="Gene3D" id="3.90.180.10">
    <property type="entry name" value="Medium-chain alcohol dehydrogenases, catalytic domain"/>
    <property type="match status" value="1"/>
</dbReference>
<dbReference type="InterPro" id="IPR011032">
    <property type="entry name" value="GroES-like_sf"/>
</dbReference>
<dbReference type="Proteomes" id="UP000246702">
    <property type="component" value="Unassembled WGS sequence"/>
</dbReference>
<reference evidence="7 8" key="1">
    <citation type="submission" date="2016-12" db="EMBL/GenBank/DDBJ databases">
        <title>The genomes of Aspergillus section Nigri reveals drivers in fungal speciation.</title>
        <authorList>
            <consortium name="DOE Joint Genome Institute"/>
            <person name="Vesth T.C."/>
            <person name="Nybo J."/>
            <person name="Theobald S."/>
            <person name="Brandl J."/>
            <person name="Frisvad J.C."/>
            <person name="Nielsen K.F."/>
            <person name="Lyhne E.K."/>
            <person name="Kogle M.E."/>
            <person name="Kuo A."/>
            <person name="Riley R."/>
            <person name="Clum A."/>
            <person name="Nolan M."/>
            <person name="Lipzen A."/>
            <person name="Salamov A."/>
            <person name="Henrissat B."/>
            <person name="Wiebenga A."/>
            <person name="De Vries R.P."/>
            <person name="Grigoriev I.V."/>
            <person name="Mortensen U.H."/>
            <person name="Andersen M.R."/>
            <person name="Baker S.E."/>
        </authorList>
    </citation>
    <scope>NUCLEOTIDE SEQUENCE [LARGE SCALE GENOMIC DNA]</scope>
    <source>
        <strain evidence="7 8">CBS 115572</strain>
    </source>
</reference>
<comment type="cofactor">
    <cofactor evidence="1">
        <name>Zn(2+)</name>
        <dbReference type="ChEBI" id="CHEBI:29105"/>
    </cofactor>
</comment>
<evidence type="ECO:0000313" key="7">
    <source>
        <dbReference type="EMBL" id="PWY72463.1"/>
    </source>
</evidence>
<evidence type="ECO:0000256" key="5">
    <source>
        <dbReference type="ARBA" id="ARBA00023027"/>
    </source>
</evidence>
<accession>A0A317VDL7</accession>
<keyword evidence="8" id="KW-1185">Reference proteome</keyword>
<organism evidence="7 8">
    <name type="scientific">Aspergillus sclerotioniger CBS 115572</name>
    <dbReference type="NCBI Taxonomy" id="1450535"/>
    <lineage>
        <taxon>Eukaryota</taxon>
        <taxon>Fungi</taxon>
        <taxon>Dikarya</taxon>
        <taxon>Ascomycota</taxon>
        <taxon>Pezizomycotina</taxon>
        <taxon>Eurotiomycetes</taxon>
        <taxon>Eurotiomycetidae</taxon>
        <taxon>Eurotiales</taxon>
        <taxon>Aspergillaceae</taxon>
        <taxon>Aspergillus</taxon>
        <taxon>Aspergillus subgen. Circumdati</taxon>
    </lineage>
</organism>
<dbReference type="SUPFAM" id="SSF50129">
    <property type="entry name" value="GroES-like"/>
    <property type="match status" value="1"/>
</dbReference>
<evidence type="ECO:0000259" key="6">
    <source>
        <dbReference type="Pfam" id="PF08240"/>
    </source>
</evidence>
<comment type="caution">
    <text evidence="7">The sequence shown here is derived from an EMBL/GenBank/DDBJ whole genome shotgun (WGS) entry which is preliminary data.</text>
</comment>
<dbReference type="InterPro" id="IPR002328">
    <property type="entry name" value="ADH_Zn_CS"/>
</dbReference>
<dbReference type="GeneID" id="37110720"/>
<dbReference type="Pfam" id="PF08240">
    <property type="entry name" value="ADH_N"/>
    <property type="match status" value="1"/>
</dbReference>
<protein>
    <submittedName>
        <fullName evidence="7">GroES-like protein</fullName>
    </submittedName>
</protein>
<evidence type="ECO:0000256" key="1">
    <source>
        <dbReference type="ARBA" id="ARBA00001947"/>
    </source>
</evidence>
<gene>
    <name evidence="7" type="ORF">BO94DRAFT_475791</name>
</gene>
<evidence type="ECO:0000256" key="4">
    <source>
        <dbReference type="ARBA" id="ARBA00023002"/>
    </source>
</evidence>
<evidence type="ECO:0000256" key="2">
    <source>
        <dbReference type="ARBA" id="ARBA00022723"/>
    </source>
</evidence>
<dbReference type="GO" id="GO:0004022">
    <property type="term" value="F:alcohol dehydrogenase (NAD+) activity"/>
    <property type="evidence" value="ECO:0007669"/>
    <property type="project" value="TreeGrafter"/>
</dbReference>
<keyword evidence="3" id="KW-0862">Zinc</keyword>
<dbReference type="InterPro" id="IPR013154">
    <property type="entry name" value="ADH-like_N"/>
</dbReference>
<keyword evidence="2" id="KW-0479">Metal-binding</keyword>
<dbReference type="EMBL" id="MSFK01000033">
    <property type="protein sequence ID" value="PWY72463.1"/>
    <property type="molecule type" value="Genomic_DNA"/>
</dbReference>